<evidence type="ECO:0000313" key="6">
    <source>
        <dbReference type="EMBL" id="GGL23423.1"/>
    </source>
</evidence>
<dbReference type="Pfam" id="PF01975">
    <property type="entry name" value="SurE"/>
    <property type="match status" value="1"/>
</dbReference>
<keyword evidence="4" id="KW-0963">Cytoplasm</keyword>
<evidence type="ECO:0000256" key="2">
    <source>
        <dbReference type="ARBA" id="ARBA00022723"/>
    </source>
</evidence>
<keyword evidence="3 4" id="KW-0378">Hydrolase</keyword>
<feature type="binding site" evidence="4">
    <location>
        <position position="8"/>
    </location>
    <ligand>
        <name>a divalent metal cation</name>
        <dbReference type="ChEBI" id="CHEBI:60240"/>
    </ligand>
</feature>
<dbReference type="EMBL" id="BMPF01000001">
    <property type="protein sequence ID" value="GGL23423.1"/>
    <property type="molecule type" value="Genomic_DNA"/>
</dbReference>
<keyword evidence="7" id="KW-1185">Reference proteome</keyword>
<gene>
    <name evidence="4" type="primary">surE</name>
    <name evidence="6" type="ORF">GCM10009037_03720</name>
</gene>
<comment type="function">
    <text evidence="4">Nucleotidase that shows phosphatase activity on nucleoside 5'-monophosphates.</text>
</comment>
<dbReference type="GO" id="GO:0005737">
    <property type="term" value="C:cytoplasm"/>
    <property type="evidence" value="ECO:0007669"/>
    <property type="project" value="UniProtKB-SubCell"/>
</dbReference>
<dbReference type="InterPro" id="IPR030048">
    <property type="entry name" value="SurE"/>
</dbReference>
<keyword evidence="4" id="KW-0547">Nucleotide-binding</keyword>
<feature type="binding site" evidence="4">
    <location>
        <position position="39"/>
    </location>
    <ligand>
        <name>a divalent metal cation</name>
        <dbReference type="ChEBI" id="CHEBI:60240"/>
    </ligand>
</feature>
<comment type="subcellular location">
    <subcellularLocation>
        <location evidence="4">Cytoplasm</location>
    </subcellularLocation>
</comment>
<dbReference type="Gene3D" id="3.40.1210.10">
    <property type="entry name" value="Survival protein SurE-like phosphatase/nucleotidase"/>
    <property type="match status" value="1"/>
</dbReference>
<organism evidence="6 7">
    <name type="scientific">Halarchaeum grantii</name>
    <dbReference type="NCBI Taxonomy" id="1193105"/>
    <lineage>
        <taxon>Archaea</taxon>
        <taxon>Methanobacteriati</taxon>
        <taxon>Methanobacteriota</taxon>
        <taxon>Stenosarchaea group</taxon>
        <taxon>Halobacteria</taxon>
        <taxon>Halobacteriales</taxon>
        <taxon>Halobacteriaceae</taxon>
    </lineage>
</organism>
<comment type="caution">
    <text evidence="6">The sequence shown here is derived from an EMBL/GenBank/DDBJ whole genome shotgun (WGS) entry which is preliminary data.</text>
</comment>
<evidence type="ECO:0000313" key="7">
    <source>
        <dbReference type="Proteomes" id="UP000628840"/>
    </source>
</evidence>
<dbReference type="OrthoDB" id="26873at2157"/>
<reference evidence="6 7" key="1">
    <citation type="journal article" date="2019" name="Int. J. Syst. Evol. Microbiol.">
        <title>The Global Catalogue of Microorganisms (GCM) 10K type strain sequencing project: providing services to taxonomists for standard genome sequencing and annotation.</title>
        <authorList>
            <consortium name="The Broad Institute Genomics Platform"/>
            <consortium name="The Broad Institute Genome Sequencing Center for Infectious Disease"/>
            <person name="Wu L."/>
            <person name="Ma J."/>
        </authorList>
    </citation>
    <scope>NUCLEOTIDE SEQUENCE [LARGE SCALE GENOMIC DNA]</scope>
    <source>
        <strain evidence="6 7">JCM 19585</strain>
    </source>
</reference>
<dbReference type="GO" id="GO:0008253">
    <property type="term" value="F:5'-nucleotidase activity"/>
    <property type="evidence" value="ECO:0007669"/>
    <property type="project" value="UniProtKB-UniRule"/>
</dbReference>
<evidence type="ECO:0000256" key="3">
    <source>
        <dbReference type="ARBA" id="ARBA00022801"/>
    </source>
</evidence>
<dbReference type="HAMAP" id="MF_00060">
    <property type="entry name" value="SurE"/>
    <property type="match status" value="1"/>
</dbReference>
<dbReference type="NCBIfam" id="TIGR00087">
    <property type="entry name" value="surE"/>
    <property type="match status" value="1"/>
</dbReference>
<proteinExistence type="inferred from homology"/>
<dbReference type="PANTHER" id="PTHR30457">
    <property type="entry name" value="5'-NUCLEOTIDASE SURE"/>
    <property type="match status" value="1"/>
</dbReference>
<dbReference type="InterPro" id="IPR036523">
    <property type="entry name" value="SurE-like_sf"/>
</dbReference>
<dbReference type="InterPro" id="IPR002828">
    <property type="entry name" value="SurE-like_Pase/nucleotidase"/>
</dbReference>
<evidence type="ECO:0000256" key="1">
    <source>
        <dbReference type="ARBA" id="ARBA00011062"/>
    </source>
</evidence>
<dbReference type="GO" id="GO:0046872">
    <property type="term" value="F:metal ion binding"/>
    <property type="evidence" value="ECO:0007669"/>
    <property type="project" value="UniProtKB-UniRule"/>
</dbReference>
<feature type="binding site" evidence="4">
    <location>
        <position position="87"/>
    </location>
    <ligand>
        <name>a divalent metal cation</name>
        <dbReference type="ChEBI" id="CHEBI:60240"/>
    </ligand>
</feature>
<feature type="binding site" evidence="4">
    <location>
        <position position="9"/>
    </location>
    <ligand>
        <name>a divalent metal cation</name>
        <dbReference type="ChEBI" id="CHEBI:60240"/>
    </ligand>
</feature>
<protein>
    <recommendedName>
        <fullName evidence="4">5'-nucleotidase SurE</fullName>
        <ecNumber evidence="4">3.1.3.5</ecNumber>
    </recommendedName>
    <alternativeName>
        <fullName evidence="4">Nucleoside 5'-monophosphate phosphohydrolase</fullName>
    </alternativeName>
</protein>
<evidence type="ECO:0000256" key="4">
    <source>
        <dbReference type="HAMAP-Rule" id="MF_00060"/>
    </source>
</evidence>
<name>A0A830F682_9EURY</name>
<comment type="similarity">
    <text evidence="1 4">Belongs to the SurE nucleotidase family.</text>
</comment>
<keyword evidence="2 4" id="KW-0479">Metal-binding</keyword>
<dbReference type="PANTHER" id="PTHR30457:SF0">
    <property type="entry name" value="PHOSPHATASE, PUTATIVE (AFU_ORTHOLOGUE AFUA_4G01070)-RELATED"/>
    <property type="match status" value="1"/>
</dbReference>
<dbReference type="SUPFAM" id="SSF64167">
    <property type="entry name" value="SurE-like"/>
    <property type="match status" value="1"/>
</dbReference>
<evidence type="ECO:0000259" key="5">
    <source>
        <dbReference type="Pfam" id="PF01975"/>
    </source>
</evidence>
<dbReference type="EC" id="3.1.3.5" evidence="4"/>
<dbReference type="GO" id="GO:0000166">
    <property type="term" value="F:nucleotide binding"/>
    <property type="evidence" value="ECO:0007669"/>
    <property type="project" value="UniProtKB-KW"/>
</dbReference>
<dbReference type="Proteomes" id="UP000628840">
    <property type="component" value="Unassembled WGS sequence"/>
</dbReference>
<sequence length="254" mass="26703">MDIVLTNDDGIESPGLAALYESLSAVADVTAVAPASDMSATGRALSREVTVDEHDLGYAVHGTPADCVVAALESLAPDPDLVVSGCNRGGNLGMYVLGRSGTVSAAVEAAFFDVPAISVSLTLTSEDFAGGATPKSDYSEAAAATTYLVEETLDSGVFERADYLNVNAPRPGTETGELSVTTPTHGYDMTVERDGAHLRLEDRMWRRMDEGIVADEPDDSDLRAVVEGRTSVSPLTAPHTTEHHEVLDALAETY</sequence>
<accession>A0A830F682</accession>
<feature type="domain" description="Survival protein SurE-like phosphatase/nucleotidase" evidence="5">
    <location>
        <begin position="3"/>
        <end position="183"/>
    </location>
</feature>
<comment type="catalytic activity">
    <reaction evidence="4">
        <text>a ribonucleoside 5'-phosphate + H2O = a ribonucleoside + phosphate</text>
        <dbReference type="Rhea" id="RHEA:12484"/>
        <dbReference type="ChEBI" id="CHEBI:15377"/>
        <dbReference type="ChEBI" id="CHEBI:18254"/>
        <dbReference type="ChEBI" id="CHEBI:43474"/>
        <dbReference type="ChEBI" id="CHEBI:58043"/>
        <dbReference type="EC" id="3.1.3.5"/>
    </reaction>
</comment>
<comment type="cofactor">
    <cofactor evidence="4">
        <name>a divalent metal cation</name>
        <dbReference type="ChEBI" id="CHEBI:60240"/>
    </cofactor>
    <text evidence="4">Binds 1 divalent metal cation per subunit.</text>
</comment>
<dbReference type="AlphaFoldDB" id="A0A830F682"/>
<dbReference type="RefSeq" id="WP_188877675.1">
    <property type="nucleotide sequence ID" value="NZ_BMPF01000001.1"/>
</dbReference>